<dbReference type="Pfam" id="PF00929">
    <property type="entry name" value="RNase_T"/>
    <property type="match status" value="1"/>
</dbReference>
<name>A0A1F5MZ96_9BACT</name>
<dbReference type="EMBL" id="MFEC01000041">
    <property type="protein sequence ID" value="OGE70560.1"/>
    <property type="molecule type" value="Genomic_DNA"/>
</dbReference>
<dbReference type="InterPro" id="IPR036397">
    <property type="entry name" value="RNaseH_sf"/>
</dbReference>
<dbReference type="Gene3D" id="3.30.420.10">
    <property type="entry name" value="Ribonuclease H-like superfamily/Ribonuclease H"/>
    <property type="match status" value="1"/>
</dbReference>
<evidence type="ECO:0000259" key="1">
    <source>
        <dbReference type="SMART" id="SM00479"/>
    </source>
</evidence>
<dbReference type="GO" id="GO:0003676">
    <property type="term" value="F:nucleic acid binding"/>
    <property type="evidence" value="ECO:0007669"/>
    <property type="project" value="InterPro"/>
</dbReference>
<dbReference type="GO" id="GO:0045004">
    <property type="term" value="P:DNA replication proofreading"/>
    <property type="evidence" value="ECO:0007669"/>
    <property type="project" value="TreeGrafter"/>
</dbReference>
<dbReference type="PANTHER" id="PTHR30231:SF41">
    <property type="entry name" value="DNA POLYMERASE III SUBUNIT EPSILON"/>
    <property type="match status" value="1"/>
</dbReference>
<feature type="domain" description="Exonuclease" evidence="1">
    <location>
        <begin position="17"/>
        <end position="188"/>
    </location>
</feature>
<reference evidence="2 3" key="1">
    <citation type="journal article" date="2016" name="Nat. Commun.">
        <title>Thousands of microbial genomes shed light on interconnected biogeochemical processes in an aquifer system.</title>
        <authorList>
            <person name="Anantharaman K."/>
            <person name="Brown C.T."/>
            <person name="Hug L.A."/>
            <person name="Sharon I."/>
            <person name="Castelle C.J."/>
            <person name="Probst A.J."/>
            <person name="Thomas B.C."/>
            <person name="Singh A."/>
            <person name="Wilkins M.J."/>
            <person name="Karaoz U."/>
            <person name="Brodie E.L."/>
            <person name="Williams K.H."/>
            <person name="Hubbard S.S."/>
            <person name="Banfield J.F."/>
        </authorList>
    </citation>
    <scope>NUCLEOTIDE SEQUENCE [LARGE SCALE GENOMIC DNA]</scope>
</reference>
<dbReference type="SMART" id="SM00479">
    <property type="entry name" value="EXOIII"/>
    <property type="match status" value="1"/>
</dbReference>
<dbReference type="Proteomes" id="UP000177135">
    <property type="component" value="Unassembled WGS sequence"/>
</dbReference>
<dbReference type="PANTHER" id="PTHR30231">
    <property type="entry name" value="DNA POLYMERASE III SUBUNIT EPSILON"/>
    <property type="match status" value="1"/>
</dbReference>
<proteinExistence type="predicted"/>
<dbReference type="SUPFAM" id="SSF53098">
    <property type="entry name" value="Ribonuclease H-like"/>
    <property type="match status" value="1"/>
</dbReference>
<dbReference type="AlphaFoldDB" id="A0A1F5MZ96"/>
<comment type="caution">
    <text evidence="2">The sequence shown here is derived from an EMBL/GenBank/DDBJ whole genome shotgun (WGS) entry which is preliminary data.</text>
</comment>
<dbReference type="InterPro" id="IPR013520">
    <property type="entry name" value="Ribonucl_H"/>
</dbReference>
<accession>A0A1F5MZ96</accession>
<gene>
    <name evidence="2" type="ORF">A2617_03340</name>
</gene>
<dbReference type="GO" id="GO:0005829">
    <property type="term" value="C:cytosol"/>
    <property type="evidence" value="ECO:0007669"/>
    <property type="project" value="TreeGrafter"/>
</dbReference>
<dbReference type="GO" id="GO:0008408">
    <property type="term" value="F:3'-5' exonuclease activity"/>
    <property type="evidence" value="ECO:0007669"/>
    <property type="project" value="TreeGrafter"/>
</dbReference>
<sequence length="190" mass="21980">MDINSVKNSDKKMRNRPLIFLDTETTGLRISAHEIIEIGALKVNPKPPFNIVEELEIKVAPKHIETASPEAMKINGYTKEEWKCALSLEKALERLDIFAEGGILAGYNVSFDWAMLDRAYFTLGKIDPFYYHRLDVMAMAYIKLFPKIKVKRFSLGEVCDYLKIKRENKHRALSDAKATYLVFKKLFEMR</sequence>
<dbReference type="InterPro" id="IPR012337">
    <property type="entry name" value="RNaseH-like_sf"/>
</dbReference>
<dbReference type="CDD" id="cd06127">
    <property type="entry name" value="DEDDh"/>
    <property type="match status" value="1"/>
</dbReference>
<evidence type="ECO:0000313" key="2">
    <source>
        <dbReference type="EMBL" id="OGE70560.1"/>
    </source>
</evidence>
<organism evidence="2 3">
    <name type="scientific">Candidatus Daviesbacteria bacterium RIFOXYD1_FULL_41_10</name>
    <dbReference type="NCBI Taxonomy" id="1797801"/>
    <lineage>
        <taxon>Bacteria</taxon>
        <taxon>Candidatus Daviesiibacteriota</taxon>
    </lineage>
</organism>
<evidence type="ECO:0000313" key="3">
    <source>
        <dbReference type="Proteomes" id="UP000177135"/>
    </source>
</evidence>
<protein>
    <recommendedName>
        <fullName evidence="1">Exonuclease domain-containing protein</fullName>
    </recommendedName>
</protein>